<dbReference type="SMART" id="SM00922">
    <property type="entry name" value="MR_MLE"/>
    <property type="match status" value="1"/>
</dbReference>
<name>A0A5C6XG25_9DELT</name>
<dbReference type="Gene3D" id="3.20.20.120">
    <property type="entry name" value="Enolase-like C-terminal domain"/>
    <property type="match status" value="1"/>
</dbReference>
<dbReference type="RefSeq" id="WP_146974310.1">
    <property type="nucleotide sequence ID" value="NZ_VOSL01000044.1"/>
</dbReference>
<dbReference type="SUPFAM" id="SSF51604">
    <property type="entry name" value="Enolase C-terminal domain-like"/>
    <property type="match status" value="1"/>
</dbReference>
<dbReference type="InterPro" id="IPR013342">
    <property type="entry name" value="Mandelate_racemase_C"/>
</dbReference>
<keyword evidence="4" id="KW-0456">Lyase</keyword>
<protein>
    <recommendedName>
        <fullName evidence="2">o-succinylbenzoate synthase</fullName>
        <ecNumber evidence="2">4.2.1.113</ecNumber>
    </recommendedName>
</protein>
<keyword evidence="1" id="KW-0479">Metal-binding</keyword>
<reference evidence="4 5" key="1">
    <citation type="submission" date="2019-08" db="EMBL/GenBank/DDBJ databases">
        <title>Bradymonadales sp. TMQ2.</title>
        <authorList>
            <person name="Liang Q."/>
        </authorList>
    </citation>
    <scope>NUCLEOTIDE SEQUENCE [LARGE SCALE GENOMIC DNA]</scope>
    <source>
        <strain evidence="4 5">TMQ2</strain>
    </source>
</reference>
<dbReference type="Pfam" id="PF13378">
    <property type="entry name" value="MR_MLE_C"/>
    <property type="match status" value="1"/>
</dbReference>
<dbReference type="PANTHER" id="PTHR48073:SF2">
    <property type="entry name" value="O-SUCCINYLBENZOATE SYNTHASE"/>
    <property type="match status" value="1"/>
</dbReference>
<dbReference type="InterPro" id="IPR036849">
    <property type="entry name" value="Enolase-like_C_sf"/>
</dbReference>
<dbReference type="AlphaFoldDB" id="A0A5C6XG25"/>
<dbReference type="InterPro" id="IPR018110">
    <property type="entry name" value="Mandel_Rmase/mucon_lact_enz_CS"/>
</dbReference>
<feature type="domain" description="Mandelate racemase/muconate lactonizing enzyme C-terminal" evidence="3">
    <location>
        <begin position="158"/>
        <end position="254"/>
    </location>
</feature>
<evidence type="ECO:0000313" key="4">
    <source>
        <dbReference type="EMBL" id="TXD36359.1"/>
    </source>
</evidence>
<dbReference type="SFLD" id="SFLDF00009">
    <property type="entry name" value="o-succinylbenzoate_synthase"/>
    <property type="match status" value="1"/>
</dbReference>
<evidence type="ECO:0000259" key="3">
    <source>
        <dbReference type="SMART" id="SM00922"/>
    </source>
</evidence>
<proteinExistence type="predicted"/>
<dbReference type="EMBL" id="VOSL01000044">
    <property type="protein sequence ID" value="TXD36359.1"/>
    <property type="molecule type" value="Genomic_DNA"/>
</dbReference>
<dbReference type="GO" id="GO:0009234">
    <property type="term" value="P:menaquinone biosynthetic process"/>
    <property type="evidence" value="ECO:0007669"/>
    <property type="project" value="UniProtKB-UniRule"/>
</dbReference>
<dbReference type="PANTHER" id="PTHR48073">
    <property type="entry name" value="O-SUCCINYLBENZOATE SYNTHASE-RELATED"/>
    <property type="match status" value="1"/>
</dbReference>
<dbReference type="NCBIfam" id="TIGR01927">
    <property type="entry name" value="menC_gam_Gplu"/>
    <property type="match status" value="1"/>
</dbReference>
<evidence type="ECO:0000256" key="2">
    <source>
        <dbReference type="NCBIfam" id="TIGR01927"/>
    </source>
</evidence>
<dbReference type="GO" id="GO:0043748">
    <property type="term" value="F:O-succinylbenzoate synthase activity"/>
    <property type="evidence" value="ECO:0007669"/>
    <property type="project" value="UniProtKB-EC"/>
</dbReference>
<dbReference type="InterPro" id="IPR029017">
    <property type="entry name" value="Enolase-like_N"/>
</dbReference>
<sequence length="384" mass="41126">MNDAILTPLFEDPQLSWERVELPLMVPIRTSSATYEKRDVLALRLRATVAGEPVEGFGECSPLPEWSAETISEVELALRGLTRNPAFQEGIGLAAERLDAALGNLAGMPTLRFGMELAMLDALARQRRVPLATLFAGDAPVDLTYGVRLQSTHALDPPAITAGRVRVSVGDSTRAAKLKVGLDPLETDVERIRLVREKCPNAAIRLDANRAFSFEQALAFAEAVAPFNIDFLEEPVACESVEEFAELSAKSAVPIAADESCTPPSFARELIAARAVNTLVLKPMSLGGLLPTLELIELAERAGLRVVISNLIESAIGRRAAAHLVAGSAHFKALEGSHGLITGNWLKEDLASERDKNLGGTLRLDDAPGLGFVPLPFASGKESP</sequence>
<dbReference type="PROSITE" id="PS00909">
    <property type="entry name" value="MR_MLE_2"/>
    <property type="match status" value="1"/>
</dbReference>
<dbReference type="GO" id="GO:0009063">
    <property type="term" value="P:amino acid catabolic process"/>
    <property type="evidence" value="ECO:0007669"/>
    <property type="project" value="InterPro"/>
</dbReference>
<dbReference type="InterPro" id="IPR029065">
    <property type="entry name" value="Enolase_C-like"/>
</dbReference>
<dbReference type="OrthoDB" id="9802699at2"/>
<dbReference type="SFLD" id="SFLDS00001">
    <property type="entry name" value="Enolase"/>
    <property type="match status" value="1"/>
</dbReference>
<dbReference type="GO" id="GO:0046872">
    <property type="term" value="F:metal ion binding"/>
    <property type="evidence" value="ECO:0007669"/>
    <property type="project" value="UniProtKB-KW"/>
</dbReference>
<organism evidence="4 5">
    <name type="scientific">Lujinxingia vulgaris</name>
    <dbReference type="NCBI Taxonomy" id="2600176"/>
    <lineage>
        <taxon>Bacteria</taxon>
        <taxon>Deltaproteobacteria</taxon>
        <taxon>Bradymonadales</taxon>
        <taxon>Lujinxingiaceae</taxon>
        <taxon>Lujinxingia</taxon>
    </lineage>
</organism>
<comment type="caution">
    <text evidence="4">The sequence shown here is derived from an EMBL/GenBank/DDBJ whole genome shotgun (WGS) entry which is preliminary data.</text>
</comment>
<dbReference type="EC" id="4.2.1.113" evidence="2"/>
<dbReference type="Gene3D" id="3.30.390.10">
    <property type="entry name" value="Enolase-like, N-terminal domain"/>
    <property type="match status" value="1"/>
</dbReference>
<evidence type="ECO:0000313" key="5">
    <source>
        <dbReference type="Proteomes" id="UP000321046"/>
    </source>
</evidence>
<dbReference type="SUPFAM" id="SSF54826">
    <property type="entry name" value="Enolase N-terminal domain-like"/>
    <property type="match status" value="1"/>
</dbReference>
<gene>
    <name evidence="4" type="primary">menC</name>
    <name evidence="4" type="ORF">FRC96_09780</name>
</gene>
<accession>A0A5C6XG25</accession>
<evidence type="ECO:0000256" key="1">
    <source>
        <dbReference type="ARBA" id="ARBA00022723"/>
    </source>
</evidence>
<dbReference type="Proteomes" id="UP000321046">
    <property type="component" value="Unassembled WGS sequence"/>
</dbReference>
<dbReference type="SFLD" id="SFLDG00180">
    <property type="entry name" value="muconate_cycloisomerase"/>
    <property type="match status" value="1"/>
</dbReference>